<sequence>MAWPPLLYFAGRCPPDFVFSCLTSFSSESQAASEPNMGNGDPSTGERHSLSMCTTRITCCNSLCSRE</sequence>
<name>A0AAN8WV88_HALRR</name>
<dbReference type="EMBL" id="JAXCGZ010013293">
    <property type="protein sequence ID" value="KAK7072945.1"/>
    <property type="molecule type" value="Genomic_DNA"/>
</dbReference>
<keyword evidence="3" id="KW-1185">Reference proteome</keyword>
<accession>A0AAN8WV88</accession>
<evidence type="ECO:0000313" key="2">
    <source>
        <dbReference type="EMBL" id="KAK7072945.1"/>
    </source>
</evidence>
<reference evidence="2 3" key="1">
    <citation type="submission" date="2023-11" db="EMBL/GenBank/DDBJ databases">
        <title>Halocaridina rubra genome assembly.</title>
        <authorList>
            <person name="Smith C."/>
        </authorList>
    </citation>
    <scope>NUCLEOTIDE SEQUENCE [LARGE SCALE GENOMIC DNA]</scope>
    <source>
        <strain evidence="2">EP-1</strain>
        <tissue evidence="2">Whole</tissue>
    </source>
</reference>
<organism evidence="2 3">
    <name type="scientific">Halocaridina rubra</name>
    <name type="common">Hawaiian red shrimp</name>
    <dbReference type="NCBI Taxonomy" id="373956"/>
    <lineage>
        <taxon>Eukaryota</taxon>
        <taxon>Metazoa</taxon>
        <taxon>Ecdysozoa</taxon>
        <taxon>Arthropoda</taxon>
        <taxon>Crustacea</taxon>
        <taxon>Multicrustacea</taxon>
        <taxon>Malacostraca</taxon>
        <taxon>Eumalacostraca</taxon>
        <taxon>Eucarida</taxon>
        <taxon>Decapoda</taxon>
        <taxon>Pleocyemata</taxon>
        <taxon>Caridea</taxon>
        <taxon>Atyoidea</taxon>
        <taxon>Atyidae</taxon>
        <taxon>Halocaridina</taxon>
    </lineage>
</organism>
<protein>
    <submittedName>
        <fullName evidence="2">Uncharacterized protein</fullName>
    </submittedName>
</protein>
<comment type="caution">
    <text evidence="2">The sequence shown here is derived from an EMBL/GenBank/DDBJ whole genome shotgun (WGS) entry which is preliminary data.</text>
</comment>
<feature type="region of interest" description="Disordered" evidence="1">
    <location>
        <begin position="28"/>
        <end position="48"/>
    </location>
</feature>
<evidence type="ECO:0000256" key="1">
    <source>
        <dbReference type="SAM" id="MobiDB-lite"/>
    </source>
</evidence>
<gene>
    <name evidence="2" type="ORF">SK128_024806</name>
</gene>
<dbReference type="Proteomes" id="UP001381693">
    <property type="component" value="Unassembled WGS sequence"/>
</dbReference>
<feature type="non-terminal residue" evidence="2">
    <location>
        <position position="67"/>
    </location>
</feature>
<dbReference type="AlphaFoldDB" id="A0AAN8WV88"/>
<evidence type="ECO:0000313" key="3">
    <source>
        <dbReference type="Proteomes" id="UP001381693"/>
    </source>
</evidence>
<proteinExistence type="predicted"/>